<evidence type="ECO:0000313" key="4">
    <source>
        <dbReference type="EMBL" id="CAD6994242.1"/>
    </source>
</evidence>
<evidence type="ECO:0000313" key="5">
    <source>
        <dbReference type="Proteomes" id="UP000606786"/>
    </source>
</evidence>
<sequence>MSKVNLFLLLTLTIATAVTANSCAVKVYKEKLLPKCDLQDIQIKWPNYEDQTSYYRCIAENSARLLSCPSGKVFVYVYQECRSCEDYIPAVECRNLRTQNTPICLPIDGGNNGGNGSENGGGNGGVVTYPTPRYPTQTTISDESTTSITESSEQPDDNSSTVEVPTTQPPAPPVSSSPSTESTDISQPSSPPPTPESSSQQPGDNASTVEVSTTDPSAPPSPDDLTSTPFPTPPSIG</sequence>
<evidence type="ECO:0000259" key="3">
    <source>
        <dbReference type="PROSITE" id="PS50940"/>
    </source>
</evidence>
<feature type="region of interest" description="Disordered" evidence="1">
    <location>
        <begin position="115"/>
        <end position="237"/>
    </location>
</feature>
<proteinExistence type="predicted"/>
<feature type="compositionally biased region" description="Low complexity" evidence="1">
    <location>
        <begin position="128"/>
        <end position="152"/>
    </location>
</feature>
<dbReference type="EMBL" id="CAJHJT010000001">
    <property type="protein sequence ID" value="CAD6994242.1"/>
    <property type="molecule type" value="Genomic_DNA"/>
</dbReference>
<dbReference type="Proteomes" id="UP000606786">
    <property type="component" value="Unassembled WGS sequence"/>
</dbReference>
<feature type="chain" id="PRO_5033008835" evidence="2">
    <location>
        <begin position="21"/>
        <end position="237"/>
    </location>
</feature>
<dbReference type="AlphaFoldDB" id="A0A811U4Y4"/>
<feature type="domain" description="Chitin-binding type-2" evidence="3">
    <location>
        <begin position="33"/>
        <end position="95"/>
    </location>
</feature>
<reference evidence="4" key="1">
    <citation type="submission" date="2020-11" db="EMBL/GenBank/DDBJ databases">
        <authorList>
            <person name="Whitehead M."/>
        </authorList>
    </citation>
    <scope>NUCLEOTIDE SEQUENCE</scope>
    <source>
        <strain evidence="4">EGII</strain>
    </source>
</reference>
<organism evidence="4 5">
    <name type="scientific">Ceratitis capitata</name>
    <name type="common">Mediterranean fruit fly</name>
    <name type="synonym">Tephritis capitata</name>
    <dbReference type="NCBI Taxonomy" id="7213"/>
    <lineage>
        <taxon>Eukaryota</taxon>
        <taxon>Metazoa</taxon>
        <taxon>Ecdysozoa</taxon>
        <taxon>Arthropoda</taxon>
        <taxon>Hexapoda</taxon>
        <taxon>Insecta</taxon>
        <taxon>Pterygota</taxon>
        <taxon>Neoptera</taxon>
        <taxon>Endopterygota</taxon>
        <taxon>Diptera</taxon>
        <taxon>Brachycera</taxon>
        <taxon>Muscomorpha</taxon>
        <taxon>Tephritoidea</taxon>
        <taxon>Tephritidae</taxon>
        <taxon>Ceratitis</taxon>
        <taxon>Ceratitis</taxon>
    </lineage>
</organism>
<dbReference type="GO" id="GO:0005576">
    <property type="term" value="C:extracellular region"/>
    <property type="evidence" value="ECO:0007669"/>
    <property type="project" value="InterPro"/>
</dbReference>
<accession>A0A811U4Y4</accession>
<feature type="compositionally biased region" description="Gly residues" evidence="1">
    <location>
        <begin position="115"/>
        <end position="125"/>
    </location>
</feature>
<dbReference type="GO" id="GO:0008061">
    <property type="term" value="F:chitin binding"/>
    <property type="evidence" value="ECO:0007669"/>
    <property type="project" value="InterPro"/>
</dbReference>
<dbReference type="PROSITE" id="PS50940">
    <property type="entry name" value="CHIT_BIND_II"/>
    <property type="match status" value="1"/>
</dbReference>
<evidence type="ECO:0000256" key="1">
    <source>
        <dbReference type="SAM" id="MobiDB-lite"/>
    </source>
</evidence>
<protein>
    <submittedName>
        <fullName evidence="4">(Mediterranean fruit fly) hypothetical protein</fullName>
    </submittedName>
</protein>
<keyword evidence="2" id="KW-0732">Signal</keyword>
<comment type="caution">
    <text evidence="4">The sequence shown here is derived from an EMBL/GenBank/DDBJ whole genome shotgun (WGS) entry which is preliminary data.</text>
</comment>
<evidence type="ECO:0000256" key="2">
    <source>
        <dbReference type="SAM" id="SignalP"/>
    </source>
</evidence>
<dbReference type="SUPFAM" id="SSF57625">
    <property type="entry name" value="Invertebrate chitin-binding proteins"/>
    <property type="match status" value="1"/>
</dbReference>
<feature type="compositionally biased region" description="Low complexity" evidence="1">
    <location>
        <begin position="176"/>
        <end position="188"/>
    </location>
</feature>
<dbReference type="InterPro" id="IPR036508">
    <property type="entry name" value="Chitin-bd_dom_sf"/>
</dbReference>
<feature type="signal peptide" evidence="2">
    <location>
        <begin position="1"/>
        <end position="20"/>
    </location>
</feature>
<gene>
    <name evidence="4" type="ORF">CCAP1982_LOCUS3003</name>
</gene>
<dbReference type="InterPro" id="IPR002557">
    <property type="entry name" value="Chitin-bd_dom"/>
</dbReference>
<name>A0A811U4Y4_CERCA</name>
<keyword evidence="5" id="KW-1185">Reference proteome</keyword>